<evidence type="ECO:0000313" key="3">
    <source>
        <dbReference type="Proteomes" id="UP001601992"/>
    </source>
</evidence>
<gene>
    <name evidence="2" type="ORF">ACFYXQ_33640</name>
</gene>
<sequence length="84" mass="9086">MRIVDHLTPDGPDKILHIRSVGCDVNIIIGTHHPDGTPFTTIEVLPHEPDDDGVRWENIGSSNVVVSPAPSDADHGPTHGKLLR</sequence>
<dbReference type="RefSeq" id="WP_040831365.1">
    <property type="nucleotide sequence ID" value="NZ_JBIAQY010000014.1"/>
</dbReference>
<name>A0ABW6S8Z9_9NOCA</name>
<evidence type="ECO:0000256" key="1">
    <source>
        <dbReference type="SAM" id="MobiDB-lite"/>
    </source>
</evidence>
<protein>
    <submittedName>
        <fullName evidence="2">Uncharacterized protein</fullName>
    </submittedName>
</protein>
<comment type="caution">
    <text evidence="2">The sequence shown here is derived from an EMBL/GenBank/DDBJ whole genome shotgun (WGS) entry which is preliminary data.</text>
</comment>
<dbReference type="Proteomes" id="UP001601992">
    <property type="component" value="Unassembled WGS sequence"/>
</dbReference>
<reference evidence="2 3" key="1">
    <citation type="submission" date="2024-10" db="EMBL/GenBank/DDBJ databases">
        <title>The Natural Products Discovery Center: Release of the First 8490 Sequenced Strains for Exploring Actinobacteria Biosynthetic Diversity.</title>
        <authorList>
            <person name="Kalkreuter E."/>
            <person name="Kautsar S.A."/>
            <person name="Yang D."/>
            <person name="Bader C.D."/>
            <person name="Teijaro C.N."/>
            <person name="Fluegel L."/>
            <person name="Davis C.M."/>
            <person name="Simpson J.R."/>
            <person name="Lauterbach L."/>
            <person name="Steele A.D."/>
            <person name="Gui C."/>
            <person name="Meng S."/>
            <person name="Li G."/>
            <person name="Viehrig K."/>
            <person name="Ye F."/>
            <person name="Su P."/>
            <person name="Kiefer A.F."/>
            <person name="Nichols A."/>
            <person name="Cepeda A.J."/>
            <person name="Yan W."/>
            <person name="Fan B."/>
            <person name="Jiang Y."/>
            <person name="Adhikari A."/>
            <person name="Zheng C.-J."/>
            <person name="Schuster L."/>
            <person name="Cowan T.M."/>
            <person name="Smanski M.J."/>
            <person name="Chevrette M.G."/>
            <person name="De Carvalho L.P.S."/>
            <person name="Shen B."/>
        </authorList>
    </citation>
    <scope>NUCLEOTIDE SEQUENCE [LARGE SCALE GENOMIC DNA]</scope>
    <source>
        <strain evidence="2 3">NPDC002593</strain>
    </source>
</reference>
<organism evidence="2 3">
    <name type="scientific">Nocardia jiangxiensis</name>
    <dbReference type="NCBI Taxonomy" id="282685"/>
    <lineage>
        <taxon>Bacteria</taxon>
        <taxon>Bacillati</taxon>
        <taxon>Actinomycetota</taxon>
        <taxon>Actinomycetes</taxon>
        <taxon>Mycobacteriales</taxon>
        <taxon>Nocardiaceae</taxon>
        <taxon>Nocardia</taxon>
    </lineage>
</organism>
<proteinExistence type="predicted"/>
<dbReference type="EMBL" id="JBIAQY010000014">
    <property type="protein sequence ID" value="MFF3572724.1"/>
    <property type="molecule type" value="Genomic_DNA"/>
</dbReference>
<evidence type="ECO:0000313" key="2">
    <source>
        <dbReference type="EMBL" id="MFF3572724.1"/>
    </source>
</evidence>
<accession>A0ABW6S8Z9</accession>
<feature type="region of interest" description="Disordered" evidence="1">
    <location>
        <begin position="63"/>
        <end position="84"/>
    </location>
</feature>
<keyword evidence="3" id="KW-1185">Reference proteome</keyword>